<feature type="domain" description="C2HC/C3H-type" evidence="8">
    <location>
        <begin position="74"/>
        <end position="103"/>
    </location>
</feature>
<name>A0ABM1N9C9_NICVS</name>
<keyword evidence="3 5" id="KW-0863">Zinc-finger</keyword>
<keyword evidence="2" id="KW-0677">Repeat</keyword>
<sequence>MQPIEDVFLVERGGLKRKNRKKRARSASTCSHSSPMTTDVQSNAMLHKLFPWKHNKTKIMAEPVLEEDVNLEEKLTPCGICGRTFLPKPLAKHEIVCEKNATKKRKIFNSLKQRVEGTDLAHFHQRTYLKKPEIVEEIPKSAWKEKHQQLVNAIRAAKSAPQRIDHIHTKRVPVTSSGCERCPTCDRQFGPKAFDRHVEWCKERKARLPQSPANIMQAKERLEARIKYRVPPLNKPKRSVKEKYQSPYRNENIPVSRSTGNLDRKPSIRRDGGSTLNLKPVKPESRSPEARSETPKAKVEAAKRQETYDPYKTAHKQFLELLDEDQDTIKPTLVVTKKKKPTKRASVIDPPCDFRDNFELIENFINENLNDENLLKKLDFDSISLSSNKTTFSETTLYEIDPRLINEFDNLSIPDILPTDENSPSPPKKSLVPRKTKTPNVNRSSSIRSASPRDRIKNLNTLKKSITVLDTVKPKNLKNKEDVQNFLYEREISRSPKKKPDVVPVPVADDLFSIDDEMYEEYKRYEQMYLQEKEEKMRKEQKMHSEEETISKISGDSAYGSLSRNKPKVRTKVVKLSPLEHESQTSSGSEICISAKTIASAMKHPQTNFSSNKDTGGGCCSGKMTKFCHECGNKYPVTTAKFCVECGVRRLVL</sequence>
<evidence type="ECO:0000313" key="10">
    <source>
        <dbReference type="RefSeq" id="XP_017783429.1"/>
    </source>
</evidence>
<protein>
    <submittedName>
        <fullName evidence="10">Uncharacterized protein LOC108567453</fullName>
    </submittedName>
</protein>
<dbReference type="Proteomes" id="UP000695000">
    <property type="component" value="Unplaced"/>
</dbReference>
<keyword evidence="9" id="KW-1185">Reference proteome</keyword>
<gene>
    <name evidence="10" type="primary">LOC108567453</name>
</gene>
<dbReference type="PANTHER" id="PTHR13555">
    <property type="entry name" value="C2H2 ZINC FINGER CGI-62-RELATED"/>
    <property type="match status" value="1"/>
</dbReference>
<keyword evidence="6" id="KW-0175">Coiled coil</keyword>
<dbReference type="Gene3D" id="3.30.160.60">
    <property type="entry name" value="Classic Zinc Finger"/>
    <property type="match status" value="1"/>
</dbReference>
<dbReference type="RefSeq" id="XP_017783429.1">
    <property type="nucleotide sequence ID" value="XM_017927940.1"/>
</dbReference>
<accession>A0ABM1N9C9</accession>
<feature type="domain" description="C2HC/C3H-type" evidence="8">
    <location>
        <begin position="178"/>
        <end position="207"/>
    </location>
</feature>
<keyword evidence="4" id="KW-0862">Zinc</keyword>
<reference evidence="10" key="1">
    <citation type="submission" date="2025-08" db="UniProtKB">
        <authorList>
            <consortium name="RefSeq"/>
        </authorList>
    </citation>
    <scope>IDENTIFICATION</scope>
    <source>
        <tissue evidence="10">Whole Larva</tissue>
    </source>
</reference>
<evidence type="ECO:0000259" key="8">
    <source>
        <dbReference type="PROSITE" id="PS52027"/>
    </source>
</evidence>
<evidence type="ECO:0000256" key="5">
    <source>
        <dbReference type="PROSITE-ProRule" id="PRU01371"/>
    </source>
</evidence>
<feature type="region of interest" description="Disordered" evidence="7">
    <location>
        <begin position="228"/>
        <end position="307"/>
    </location>
</feature>
<evidence type="ECO:0000256" key="1">
    <source>
        <dbReference type="ARBA" id="ARBA00022723"/>
    </source>
</evidence>
<dbReference type="Pfam" id="PF13913">
    <property type="entry name" value="zf-C2HC_2"/>
    <property type="match status" value="2"/>
</dbReference>
<feature type="compositionally biased region" description="Basic and acidic residues" evidence="7">
    <location>
        <begin position="281"/>
        <end position="307"/>
    </location>
</feature>
<evidence type="ECO:0000256" key="2">
    <source>
        <dbReference type="ARBA" id="ARBA00022737"/>
    </source>
</evidence>
<dbReference type="InterPro" id="IPR026319">
    <property type="entry name" value="ZC2HC1A/B-like"/>
</dbReference>
<keyword evidence="1" id="KW-0479">Metal-binding</keyword>
<dbReference type="GeneID" id="108567453"/>
<feature type="region of interest" description="Disordered" evidence="7">
    <location>
        <begin position="415"/>
        <end position="453"/>
    </location>
</feature>
<dbReference type="InterPro" id="IPR049899">
    <property type="entry name" value="Znf_C2HC_C3H"/>
</dbReference>
<evidence type="ECO:0000256" key="4">
    <source>
        <dbReference type="ARBA" id="ARBA00022833"/>
    </source>
</evidence>
<proteinExistence type="predicted"/>
<feature type="compositionally biased region" description="Polar residues" evidence="7">
    <location>
        <begin position="247"/>
        <end position="261"/>
    </location>
</feature>
<dbReference type="PANTHER" id="PTHR13555:SF5">
    <property type="entry name" value="ZINC-FINGER OF A C2HC-TYPE"/>
    <property type="match status" value="1"/>
</dbReference>
<evidence type="ECO:0000256" key="7">
    <source>
        <dbReference type="SAM" id="MobiDB-lite"/>
    </source>
</evidence>
<evidence type="ECO:0000313" key="9">
    <source>
        <dbReference type="Proteomes" id="UP000695000"/>
    </source>
</evidence>
<evidence type="ECO:0000256" key="3">
    <source>
        <dbReference type="ARBA" id="ARBA00022771"/>
    </source>
</evidence>
<feature type="compositionally biased region" description="Polar residues" evidence="7">
    <location>
        <begin position="438"/>
        <end position="449"/>
    </location>
</feature>
<dbReference type="PROSITE" id="PS52027">
    <property type="entry name" value="ZF_C2HC_C3H"/>
    <property type="match status" value="2"/>
</dbReference>
<organism evidence="9 10">
    <name type="scientific">Nicrophorus vespilloides</name>
    <name type="common">Boreal carrion beetle</name>
    <dbReference type="NCBI Taxonomy" id="110193"/>
    <lineage>
        <taxon>Eukaryota</taxon>
        <taxon>Metazoa</taxon>
        <taxon>Ecdysozoa</taxon>
        <taxon>Arthropoda</taxon>
        <taxon>Hexapoda</taxon>
        <taxon>Insecta</taxon>
        <taxon>Pterygota</taxon>
        <taxon>Neoptera</taxon>
        <taxon>Endopterygota</taxon>
        <taxon>Coleoptera</taxon>
        <taxon>Polyphaga</taxon>
        <taxon>Staphyliniformia</taxon>
        <taxon>Silphidae</taxon>
        <taxon>Nicrophorinae</taxon>
        <taxon>Nicrophorus</taxon>
    </lineage>
</organism>
<feature type="compositionally biased region" description="Basic and acidic residues" evidence="7">
    <location>
        <begin position="262"/>
        <end position="272"/>
    </location>
</feature>
<feature type="coiled-coil region" evidence="6">
    <location>
        <begin position="522"/>
        <end position="550"/>
    </location>
</feature>
<feature type="region of interest" description="Disordered" evidence="7">
    <location>
        <begin position="18"/>
        <end position="38"/>
    </location>
</feature>
<evidence type="ECO:0000256" key="6">
    <source>
        <dbReference type="SAM" id="Coils"/>
    </source>
</evidence>
<feature type="compositionally biased region" description="Polar residues" evidence="7">
    <location>
        <begin position="29"/>
        <end position="38"/>
    </location>
</feature>